<reference evidence="1" key="1">
    <citation type="submission" date="2014-09" db="EMBL/GenBank/DDBJ databases">
        <authorList>
            <person name="Magalhaes I.L.F."/>
            <person name="Oliveira U."/>
            <person name="Santos F.R."/>
            <person name="Vidigal T.H.D.A."/>
            <person name="Brescovit A.D."/>
            <person name="Santos A.J."/>
        </authorList>
    </citation>
    <scope>NUCLEOTIDE SEQUENCE</scope>
    <source>
        <tissue evidence="1">Shoot tissue taken approximately 20 cm above the soil surface</tissue>
    </source>
</reference>
<sequence length="60" mass="7068">MKNCHLMCYYSNKEVILPKYLNCHTRVLRKMILAAPKAMHTSKDKDMSIYGPYLSKDKMD</sequence>
<evidence type="ECO:0000313" key="1">
    <source>
        <dbReference type="EMBL" id="JAD74570.1"/>
    </source>
</evidence>
<name>A0A0A9CMF8_ARUDO</name>
<protein>
    <submittedName>
        <fullName evidence="1">Uncharacterized protein</fullName>
    </submittedName>
</protein>
<reference evidence="1" key="2">
    <citation type="journal article" date="2015" name="Data Brief">
        <title>Shoot transcriptome of the giant reed, Arundo donax.</title>
        <authorList>
            <person name="Barrero R.A."/>
            <person name="Guerrero F.D."/>
            <person name="Moolhuijzen P."/>
            <person name="Goolsby J.A."/>
            <person name="Tidwell J."/>
            <person name="Bellgard S.E."/>
            <person name="Bellgard M.I."/>
        </authorList>
    </citation>
    <scope>NUCLEOTIDE SEQUENCE</scope>
    <source>
        <tissue evidence="1">Shoot tissue taken approximately 20 cm above the soil surface</tissue>
    </source>
</reference>
<dbReference type="EMBL" id="GBRH01223325">
    <property type="protein sequence ID" value="JAD74570.1"/>
    <property type="molecule type" value="Transcribed_RNA"/>
</dbReference>
<organism evidence="1">
    <name type="scientific">Arundo donax</name>
    <name type="common">Giant reed</name>
    <name type="synonym">Donax arundinaceus</name>
    <dbReference type="NCBI Taxonomy" id="35708"/>
    <lineage>
        <taxon>Eukaryota</taxon>
        <taxon>Viridiplantae</taxon>
        <taxon>Streptophyta</taxon>
        <taxon>Embryophyta</taxon>
        <taxon>Tracheophyta</taxon>
        <taxon>Spermatophyta</taxon>
        <taxon>Magnoliopsida</taxon>
        <taxon>Liliopsida</taxon>
        <taxon>Poales</taxon>
        <taxon>Poaceae</taxon>
        <taxon>PACMAD clade</taxon>
        <taxon>Arundinoideae</taxon>
        <taxon>Arundineae</taxon>
        <taxon>Arundo</taxon>
    </lineage>
</organism>
<accession>A0A0A9CMF8</accession>
<dbReference type="AlphaFoldDB" id="A0A0A9CMF8"/>
<proteinExistence type="predicted"/>